<keyword evidence="3" id="KW-1185">Reference proteome</keyword>
<feature type="domain" description="Transcription regulator PadR N-terminal" evidence="1">
    <location>
        <begin position="18"/>
        <end position="87"/>
    </location>
</feature>
<evidence type="ECO:0000313" key="2">
    <source>
        <dbReference type="EMBL" id="QTL97554.1"/>
    </source>
</evidence>
<dbReference type="KEGG" id="ifn:GM661_05940"/>
<dbReference type="RefSeq" id="WP_230869187.1">
    <property type="nucleotide sequence ID" value="NZ_CP046640.1"/>
</dbReference>
<protein>
    <submittedName>
        <fullName evidence="2">PadR family transcriptional regulator</fullName>
    </submittedName>
</protein>
<dbReference type="InterPro" id="IPR036388">
    <property type="entry name" value="WH-like_DNA-bd_sf"/>
</dbReference>
<dbReference type="PANTHER" id="PTHR33169">
    <property type="entry name" value="PADR-FAMILY TRANSCRIPTIONAL REGULATOR"/>
    <property type="match status" value="1"/>
</dbReference>
<proteinExistence type="predicted"/>
<evidence type="ECO:0000313" key="3">
    <source>
        <dbReference type="Proteomes" id="UP000665020"/>
    </source>
</evidence>
<dbReference type="PANTHER" id="PTHR33169:SF14">
    <property type="entry name" value="TRANSCRIPTIONAL REGULATOR RV3488"/>
    <property type="match status" value="1"/>
</dbReference>
<name>A0A8A7KHD2_9FIRM</name>
<evidence type="ECO:0000259" key="1">
    <source>
        <dbReference type="Pfam" id="PF03551"/>
    </source>
</evidence>
<dbReference type="InterPro" id="IPR036390">
    <property type="entry name" value="WH_DNA-bd_sf"/>
</dbReference>
<sequence length="102" mass="12066">MKNRILRKMFLAFMRVHILHHAKQEPFFGLWMIEELQSHGYKVSAGTLYPILHKMEQDGILEATEKTIESKVRKYYSLTKDGEEILNEAIEKAKELFNEIIE</sequence>
<dbReference type="EMBL" id="CP046640">
    <property type="protein sequence ID" value="QTL97554.1"/>
    <property type="molecule type" value="Genomic_DNA"/>
</dbReference>
<organism evidence="2 3">
    <name type="scientific">Iocasia fonsfrigidae</name>
    <dbReference type="NCBI Taxonomy" id="2682810"/>
    <lineage>
        <taxon>Bacteria</taxon>
        <taxon>Bacillati</taxon>
        <taxon>Bacillota</taxon>
        <taxon>Clostridia</taxon>
        <taxon>Halanaerobiales</taxon>
        <taxon>Halanaerobiaceae</taxon>
        <taxon>Iocasia</taxon>
    </lineage>
</organism>
<dbReference type="AlphaFoldDB" id="A0A8A7KHD2"/>
<accession>A0A8A7KHD2</accession>
<reference evidence="2" key="1">
    <citation type="submission" date="2019-12" db="EMBL/GenBank/DDBJ databases">
        <authorList>
            <person name="zhang j."/>
            <person name="sun C.M."/>
        </authorList>
    </citation>
    <scope>NUCLEOTIDE SEQUENCE</scope>
    <source>
        <strain evidence="2">NS-1</strain>
    </source>
</reference>
<dbReference type="Gene3D" id="1.10.10.10">
    <property type="entry name" value="Winged helix-like DNA-binding domain superfamily/Winged helix DNA-binding domain"/>
    <property type="match status" value="1"/>
</dbReference>
<gene>
    <name evidence="2" type="ORF">GM661_05940</name>
</gene>
<dbReference type="InterPro" id="IPR052509">
    <property type="entry name" value="Metal_resp_DNA-bind_regulator"/>
</dbReference>
<dbReference type="SUPFAM" id="SSF46785">
    <property type="entry name" value="Winged helix' DNA-binding domain"/>
    <property type="match status" value="1"/>
</dbReference>
<dbReference type="Proteomes" id="UP000665020">
    <property type="component" value="Chromosome"/>
</dbReference>
<dbReference type="InterPro" id="IPR005149">
    <property type="entry name" value="Tscrpt_reg_PadR_N"/>
</dbReference>
<dbReference type="Pfam" id="PF03551">
    <property type="entry name" value="PadR"/>
    <property type="match status" value="1"/>
</dbReference>